<feature type="signal peptide" evidence="8">
    <location>
        <begin position="1"/>
        <end position="20"/>
    </location>
</feature>
<feature type="region of interest" description="Disordered" evidence="6">
    <location>
        <begin position="261"/>
        <end position="285"/>
    </location>
</feature>
<dbReference type="OrthoDB" id="8927594at2759"/>
<feature type="domain" description="Ig-like" evidence="9">
    <location>
        <begin position="24"/>
        <end position="128"/>
    </location>
</feature>
<dbReference type="Bgee" id="ENSORLG00000029380">
    <property type="expression patterns" value="Expressed in pharyngeal gill and 14 other cell types or tissues"/>
</dbReference>
<keyword evidence="2 7" id="KW-0812">Transmembrane</keyword>
<evidence type="ECO:0000256" key="4">
    <source>
        <dbReference type="ARBA" id="ARBA00023136"/>
    </source>
</evidence>
<keyword evidence="4 7" id="KW-0472">Membrane</keyword>
<proteinExistence type="predicted"/>
<gene>
    <name evidence="10" type="primary">LOC101164681</name>
</gene>
<dbReference type="FunFam" id="2.60.40.10:FF:000088">
    <property type="entry name" value="Butyrophilin subfamily 1 member A1"/>
    <property type="match status" value="1"/>
</dbReference>
<evidence type="ECO:0000256" key="2">
    <source>
        <dbReference type="ARBA" id="ARBA00022692"/>
    </source>
</evidence>
<dbReference type="GeneTree" id="ENSGT01050000244843"/>
<dbReference type="GO" id="GO:0005102">
    <property type="term" value="F:signaling receptor binding"/>
    <property type="evidence" value="ECO:0000318"/>
    <property type="project" value="GO_Central"/>
</dbReference>
<dbReference type="InterPro" id="IPR050504">
    <property type="entry name" value="IgSF_BTN/MOG"/>
</dbReference>
<dbReference type="SUPFAM" id="SSF48726">
    <property type="entry name" value="Immunoglobulin"/>
    <property type="match status" value="2"/>
</dbReference>
<organism evidence="10 11">
    <name type="scientific">Oryzias latipes</name>
    <name type="common">Japanese rice fish</name>
    <name type="synonym">Japanese killifish</name>
    <dbReference type="NCBI Taxonomy" id="8090"/>
    <lineage>
        <taxon>Eukaryota</taxon>
        <taxon>Metazoa</taxon>
        <taxon>Chordata</taxon>
        <taxon>Craniata</taxon>
        <taxon>Vertebrata</taxon>
        <taxon>Euteleostomi</taxon>
        <taxon>Actinopterygii</taxon>
        <taxon>Neopterygii</taxon>
        <taxon>Teleostei</taxon>
        <taxon>Neoteleostei</taxon>
        <taxon>Acanthomorphata</taxon>
        <taxon>Ovalentaria</taxon>
        <taxon>Atherinomorphae</taxon>
        <taxon>Beloniformes</taxon>
        <taxon>Adrianichthyidae</taxon>
        <taxon>Oryziinae</taxon>
        <taxon>Oryzias</taxon>
    </lineage>
</organism>
<evidence type="ECO:0000256" key="5">
    <source>
        <dbReference type="ARBA" id="ARBA00023319"/>
    </source>
</evidence>
<dbReference type="Proteomes" id="UP000001038">
    <property type="component" value="Chromosome 18"/>
</dbReference>
<dbReference type="InterPro" id="IPR007110">
    <property type="entry name" value="Ig-like_dom"/>
</dbReference>
<dbReference type="SMART" id="SM00409">
    <property type="entry name" value="IG"/>
    <property type="match status" value="1"/>
</dbReference>
<evidence type="ECO:0000256" key="1">
    <source>
        <dbReference type="ARBA" id="ARBA00004370"/>
    </source>
</evidence>
<dbReference type="PANTHER" id="PTHR24100">
    <property type="entry name" value="BUTYROPHILIN"/>
    <property type="match status" value="1"/>
</dbReference>
<evidence type="ECO:0000259" key="9">
    <source>
        <dbReference type="PROSITE" id="PS50835"/>
    </source>
</evidence>
<keyword evidence="3 7" id="KW-1133">Transmembrane helix</keyword>
<keyword evidence="8" id="KW-0732">Signal</keyword>
<dbReference type="InterPro" id="IPR013783">
    <property type="entry name" value="Ig-like_fold"/>
</dbReference>
<feature type="compositionally biased region" description="Polar residues" evidence="6">
    <location>
        <begin position="270"/>
        <end position="285"/>
    </location>
</feature>
<name>A0A3B3IJR6_ORYLA</name>
<evidence type="ECO:0000256" key="6">
    <source>
        <dbReference type="SAM" id="MobiDB-lite"/>
    </source>
</evidence>
<dbReference type="STRING" id="8090.ENSORLP00000044089"/>
<feature type="transmembrane region" description="Helical" evidence="7">
    <location>
        <begin position="229"/>
        <end position="253"/>
    </location>
</feature>
<dbReference type="InParanoid" id="A0A3B3IJR6"/>
<dbReference type="Pfam" id="PF07686">
    <property type="entry name" value="V-set"/>
    <property type="match status" value="1"/>
</dbReference>
<dbReference type="PROSITE" id="PS50835">
    <property type="entry name" value="IG_LIKE"/>
    <property type="match status" value="2"/>
</dbReference>
<dbReference type="GO" id="GO:0009897">
    <property type="term" value="C:external side of plasma membrane"/>
    <property type="evidence" value="ECO:0000318"/>
    <property type="project" value="GO_Central"/>
</dbReference>
<dbReference type="AlphaFoldDB" id="A0A3B3IJR6"/>
<dbReference type="InterPro" id="IPR053896">
    <property type="entry name" value="BTN3A2-like_Ig-C"/>
</dbReference>
<evidence type="ECO:0000313" key="10">
    <source>
        <dbReference type="Ensembl" id="ENSORLP00000044089.1"/>
    </source>
</evidence>
<reference evidence="10" key="2">
    <citation type="submission" date="2025-08" db="UniProtKB">
        <authorList>
            <consortium name="Ensembl"/>
        </authorList>
    </citation>
    <scope>IDENTIFICATION</scope>
    <source>
        <strain evidence="10">Hd-rR</strain>
    </source>
</reference>
<evidence type="ECO:0000256" key="3">
    <source>
        <dbReference type="ARBA" id="ARBA00022989"/>
    </source>
</evidence>
<dbReference type="GO" id="GO:0001817">
    <property type="term" value="P:regulation of cytokine production"/>
    <property type="evidence" value="ECO:0000318"/>
    <property type="project" value="GO_Central"/>
</dbReference>
<feature type="domain" description="Ig-like" evidence="9">
    <location>
        <begin position="137"/>
        <end position="223"/>
    </location>
</feature>
<dbReference type="PANTHER" id="PTHR24100:SF151">
    <property type="entry name" value="ICOS LIGAND"/>
    <property type="match status" value="1"/>
</dbReference>
<keyword evidence="5" id="KW-0393">Immunoglobulin domain</keyword>
<feature type="chain" id="PRO_5017343633" description="Ig-like domain-containing protein" evidence="8">
    <location>
        <begin position="21"/>
        <end position="285"/>
    </location>
</feature>
<dbReference type="Gene3D" id="2.60.40.10">
    <property type="entry name" value="Immunoglobulins"/>
    <property type="match status" value="2"/>
</dbReference>
<dbReference type="Pfam" id="PF22705">
    <property type="entry name" value="C2-set_3"/>
    <property type="match status" value="1"/>
</dbReference>
<evidence type="ECO:0000313" key="11">
    <source>
        <dbReference type="Proteomes" id="UP000001038"/>
    </source>
</evidence>
<reference evidence="10" key="3">
    <citation type="submission" date="2025-09" db="UniProtKB">
        <authorList>
            <consortium name="Ensembl"/>
        </authorList>
    </citation>
    <scope>IDENTIFICATION</scope>
    <source>
        <strain evidence="10">Hd-rR</strain>
    </source>
</reference>
<comment type="subcellular location">
    <subcellularLocation>
        <location evidence="1">Membrane</location>
    </subcellularLocation>
</comment>
<dbReference type="GO" id="GO:0050852">
    <property type="term" value="P:T cell receptor signaling pathway"/>
    <property type="evidence" value="ECO:0000318"/>
    <property type="project" value="GO_Central"/>
</dbReference>
<accession>A0A3B3IJR6</accession>
<sequence length="285" mass="32094">MQRCLQMLLTCLLLVTPVRGLTAPPSTVVTVKVGTEAVLPCHLGQGVNSSTLRMEWMRSDLSRNFVFVWVEGRERLEHKLWSYLQRTSVLFSGMKRGYVFLQLTNVTALDEGTYICRAPRLRQRCSVQLLAFASSPPAVSVVREVENTAELWCESAGWHPKPDVSWLDETGEPLPAERVETLRDADGLFRVSSRVLVDKRRSNSATCRLQTQSIAQSREACFHIRVLSWYMYVILGLGFIGTCVAAGFLVYSFRLRDDSSCGKDAEPETNAPTDQELQTEQEVQV</sequence>
<dbReference type="RefSeq" id="XP_004079645.1">
    <property type="nucleotide sequence ID" value="XM_004079597.4"/>
</dbReference>
<dbReference type="InterPro" id="IPR013106">
    <property type="entry name" value="Ig_V-set"/>
</dbReference>
<evidence type="ECO:0000256" key="8">
    <source>
        <dbReference type="SAM" id="SignalP"/>
    </source>
</evidence>
<dbReference type="Ensembl" id="ENSORLT00000046841.1">
    <property type="protein sequence ID" value="ENSORLP00000044089.1"/>
    <property type="gene ID" value="ENSORLG00000029380.1"/>
</dbReference>
<protein>
    <recommendedName>
        <fullName evidence="9">Ig-like domain-containing protein</fullName>
    </recommendedName>
</protein>
<reference evidence="10 11" key="1">
    <citation type="journal article" date="2007" name="Nature">
        <title>The medaka draft genome and insights into vertebrate genome evolution.</title>
        <authorList>
            <person name="Kasahara M."/>
            <person name="Naruse K."/>
            <person name="Sasaki S."/>
            <person name="Nakatani Y."/>
            <person name="Qu W."/>
            <person name="Ahsan B."/>
            <person name="Yamada T."/>
            <person name="Nagayasu Y."/>
            <person name="Doi K."/>
            <person name="Kasai Y."/>
            <person name="Jindo T."/>
            <person name="Kobayashi D."/>
            <person name="Shimada A."/>
            <person name="Toyoda A."/>
            <person name="Kuroki Y."/>
            <person name="Fujiyama A."/>
            <person name="Sasaki T."/>
            <person name="Shimizu A."/>
            <person name="Asakawa S."/>
            <person name="Shimizu N."/>
            <person name="Hashimoto S."/>
            <person name="Yang J."/>
            <person name="Lee Y."/>
            <person name="Matsushima K."/>
            <person name="Sugano S."/>
            <person name="Sakaizumi M."/>
            <person name="Narita T."/>
            <person name="Ohishi K."/>
            <person name="Haga S."/>
            <person name="Ohta F."/>
            <person name="Nomoto H."/>
            <person name="Nogata K."/>
            <person name="Morishita T."/>
            <person name="Endo T."/>
            <person name="Shin-I T."/>
            <person name="Takeda H."/>
            <person name="Morishita S."/>
            <person name="Kohara Y."/>
        </authorList>
    </citation>
    <scope>NUCLEOTIDE SEQUENCE [LARGE SCALE GENOMIC DNA]</scope>
    <source>
        <strain evidence="10 11">Hd-rR</strain>
    </source>
</reference>
<dbReference type="GeneID" id="101164681"/>
<dbReference type="InterPro" id="IPR003599">
    <property type="entry name" value="Ig_sub"/>
</dbReference>
<evidence type="ECO:0000256" key="7">
    <source>
        <dbReference type="SAM" id="Phobius"/>
    </source>
</evidence>
<keyword evidence="11" id="KW-1185">Reference proteome</keyword>
<dbReference type="KEGG" id="ola:101164681"/>
<dbReference type="InterPro" id="IPR036179">
    <property type="entry name" value="Ig-like_dom_sf"/>
</dbReference>